<comment type="caution">
    <text evidence="8">The sequence shown here is derived from an EMBL/GenBank/DDBJ whole genome shotgun (WGS) entry which is preliminary data.</text>
</comment>
<evidence type="ECO:0000259" key="7">
    <source>
        <dbReference type="PROSITE" id="PS50089"/>
    </source>
</evidence>
<name>A0A8T3C826_DENNO</name>
<evidence type="ECO:0000313" key="9">
    <source>
        <dbReference type="Proteomes" id="UP000829196"/>
    </source>
</evidence>
<gene>
    <name evidence="8" type="ORF">KFK09_001684</name>
</gene>
<evidence type="ECO:0000256" key="4">
    <source>
        <dbReference type="PROSITE-ProRule" id="PRU00175"/>
    </source>
</evidence>
<dbReference type="AlphaFoldDB" id="A0A8T3C826"/>
<keyword evidence="2 4" id="KW-0863">Zinc-finger</keyword>
<accession>A0A8T3C826</accession>
<dbReference type="Gene3D" id="3.30.40.10">
    <property type="entry name" value="Zinc/RING finger domain, C3HC4 (zinc finger)"/>
    <property type="match status" value="1"/>
</dbReference>
<dbReference type="PROSITE" id="PS50089">
    <property type="entry name" value="ZF_RING_2"/>
    <property type="match status" value="1"/>
</dbReference>
<evidence type="ECO:0000256" key="2">
    <source>
        <dbReference type="ARBA" id="ARBA00022771"/>
    </source>
</evidence>
<organism evidence="8 9">
    <name type="scientific">Dendrobium nobile</name>
    <name type="common">Orchid</name>
    <dbReference type="NCBI Taxonomy" id="94219"/>
    <lineage>
        <taxon>Eukaryota</taxon>
        <taxon>Viridiplantae</taxon>
        <taxon>Streptophyta</taxon>
        <taxon>Embryophyta</taxon>
        <taxon>Tracheophyta</taxon>
        <taxon>Spermatophyta</taxon>
        <taxon>Magnoliopsida</taxon>
        <taxon>Liliopsida</taxon>
        <taxon>Asparagales</taxon>
        <taxon>Orchidaceae</taxon>
        <taxon>Epidendroideae</taxon>
        <taxon>Malaxideae</taxon>
        <taxon>Dendrobiinae</taxon>
        <taxon>Dendrobium</taxon>
    </lineage>
</organism>
<keyword evidence="3" id="KW-0862">Zinc</keyword>
<sequence length="163" mass="17246">MLPNRKVLGESPAAPPSSEWGPFSGAGDFGKNMGIIIAALLLALALGFTAGALIRRHLHRRNRRRHPDAALEKPTAGHLAVLPPESIPAVVFSAGEGLPSAGPAECAICLLEFADGDAVRILPNCGHGFHVRCIDVWISSRQSCPTCRKSCLPQPERLSTDGV</sequence>
<evidence type="ECO:0000256" key="5">
    <source>
        <dbReference type="SAM" id="MobiDB-lite"/>
    </source>
</evidence>
<proteinExistence type="predicted"/>
<dbReference type="EMBL" id="JAGYWB010000002">
    <property type="protein sequence ID" value="KAI0529137.1"/>
    <property type="molecule type" value="Genomic_DNA"/>
</dbReference>
<evidence type="ECO:0000256" key="1">
    <source>
        <dbReference type="ARBA" id="ARBA00022723"/>
    </source>
</evidence>
<dbReference type="CDD" id="cd16461">
    <property type="entry name" value="RING-H2_EL5-like"/>
    <property type="match status" value="1"/>
</dbReference>
<dbReference type="SMR" id="A0A8T3C826"/>
<keyword evidence="9" id="KW-1185">Reference proteome</keyword>
<dbReference type="InterPro" id="IPR013083">
    <property type="entry name" value="Znf_RING/FYVE/PHD"/>
</dbReference>
<reference evidence="8" key="1">
    <citation type="journal article" date="2022" name="Front. Genet.">
        <title>Chromosome-Scale Assembly of the Dendrobium nobile Genome Provides Insights Into the Molecular Mechanism of the Biosynthesis of the Medicinal Active Ingredient of Dendrobium.</title>
        <authorList>
            <person name="Xu Q."/>
            <person name="Niu S.-C."/>
            <person name="Li K.-L."/>
            <person name="Zheng P.-J."/>
            <person name="Zhang X.-J."/>
            <person name="Jia Y."/>
            <person name="Liu Y."/>
            <person name="Niu Y.-X."/>
            <person name="Yu L.-H."/>
            <person name="Chen D.-F."/>
            <person name="Zhang G.-Q."/>
        </authorList>
    </citation>
    <scope>NUCLEOTIDE SEQUENCE</scope>
    <source>
        <tissue evidence="8">Leaf</tissue>
    </source>
</reference>
<dbReference type="OrthoDB" id="8062037at2759"/>
<keyword evidence="1" id="KW-0479">Metal-binding</keyword>
<evidence type="ECO:0000256" key="6">
    <source>
        <dbReference type="SAM" id="Phobius"/>
    </source>
</evidence>
<protein>
    <recommendedName>
        <fullName evidence="7">RING-type domain-containing protein</fullName>
    </recommendedName>
</protein>
<feature type="domain" description="RING-type" evidence="7">
    <location>
        <begin position="106"/>
        <end position="148"/>
    </location>
</feature>
<dbReference type="InterPro" id="IPR052788">
    <property type="entry name" value="RING-type_E3_ligase_ATL"/>
</dbReference>
<dbReference type="SUPFAM" id="SSF57850">
    <property type="entry name" value="RING/U-box"/>
    <property type="match status" value="1"/>
</dbReference>
<dbReference type="GO" id="GO:0008270">
    <property type="term" value="F:zinc ion binding"/>
    <property type="evidence" value="ECO:0007669"/>
    <property type="project" value="UniProtKB-KW"/>
</dbReference>
<evidence type="ECO:0000313" key="8">
    <source>
        <dbReference type="EMBL" id="KAI0529137.1"/>
    </source>
</evidence>
<dbReference type="Pfam" id="PF13639">
    <property type="entry name" value="zf-RING_2"/>
    <property type="match status" value="1"/>
</dbReference>
<feature type="transmembrane region" description="Helical" evidence="6">
    <location>
        <begin position="33"/>
        <end position="54"/>
    </location>
</feature>
<dbReference type="InterPro" id="IPR001841">
    <property type="entry name" value="Znf_RING"/>
</dbReference>
<keyword evidence="6" id="KW-0812">Transmembrane</keyword>
<feature type="region of interest" description="Disordered" evidence="5">
    <location>
        <begin position="1"/>
        <end position="21"/>
    </location>
</feature>
<dbReference type="PANTHER" id="PTHR45798:SF88">
    <property type="entry name" value="RING-H2 FINGER PROTEIN ATL61-RELATED"/>
    <property type="match status" value="1"/>
</dbReference>
<dbReference type="Proteomes" id="UP000829196">
    <property type="component" value="Unassembled WGS sequence"/>
</dbReference>
<dbReference type="SMART" id="SM00184">
    <property type="entry name" value="RING"/>
    <property type="match status" value="1"/>
</dbReference>
<dbReference type="PANTHER" id="PTHR45798">
    <property type="entry name" value="RING-H2 FINGER PROTEIN ATL61-RELATED-RELATED"/>
    <property type="match status" value="1"/>
</dbReference>
<keyword evidence="6" id="KW-1133">Transmembrane helix</keyword>
<evidence type="ECO:0000256" key="3">
    <source>
        <dbReference type="ARBA" id="ARBA00022833"/>
    </source>
</evidence>
<keyword evidence="6" id="KW-0472">Membrane</keyword>